<evidence type="ECO:0000256" key="1">
    <source>
        <dbReference type="SAM" id="Phobius"/>
    </source>
</evidence>
<evidence type="ECO:0000259" key="4">
    <source>
        <dbReference type="PROSITE" id="PS51468"/>
    </source>
</evidence>
<evidence type="ECO:0000259" key="3">
    <source>
        <dbReference type="PROSITE" id="PS50234"/>
    </source>
</evidence>
<dbReference type="SMART" id="SM00609">
    <property type="entry name" value="VIT"/>
    <property type="match status" value="1"/>
</dbReference>
<dbReference type="InterPro" id="IPR013694">
    <property type="entry name" value="VIT"/>
</dbReference>
<keyword evidence="1" id="KW-1133">Transmembrane helix</keyword>
<dbReference type="SMART" id="SM00327">
    <property type="entry name" value="VWA"/>
    <property type="match status" value="1"/>
</dbReference>
<dbReference type="InterPro" id="IPR022440">
    <property type="entry name" value="CHP03788"/>
</dbReference>
<gene>
    <name evidence="5" type="ORF">SCD92_02805</name>
</gene>
<feature type="domain" description="VWFA" evidence="3">
    <location>
        <begin position="325"/>
        <end position="495"/>
    </location>
</feature>
<dbReference type="PANTHER" id="PTHR45737">
    <property type="entry name" value="VON WILLEBRAND FACTOR A DOMAIN-CONTAINING PROTEIN 5A"/>
    <property type="match status" value="1"/>
</dbReference>
<protein>
    <submittedName>
        <fullName evidence="5">Marine proteobacterial sortase target protein</fullName>
    </submittedName>
</protein>
<proteinExistence type="predicted"/>
<dbReference type="Pfam" id="PF08487">
    <property type="entry name" value="VIT"/>
    <property type="match status" value="1"/>
</dbReference>
<keyword evidence="1" id="KW-0472">Membrane</keyword>
<dbReference type="InterPro" id="IPR036465">
    <property type="entry name" value="vWFA_dom_sf"/>
</dbReference>
<keyword evidence="2" id="KW-0732">Signal</keyword>
<dbReference type="Gene3D" id="3.40.50.410">
    <property type="entry name" value="von Willebrand factor, type A domain"/>
    <property type="match status" value="1"/>
</dbReference>
<dbReference type="PROSITE" id="PS50234">
    <property type="entry name" value="VWFA"/>
    <property type="match status" value="1"/>
</dbReference>
<name>A0ABU4RX94_9GAMM</name>
<feature type="domain" description="VIT" evidence="4">
    <location>
        <begin position="29"/>
        <end position="157"/>
    </location>
</feature>
<evidence type="ECO:0000313" key="5">
    <source>
        <dbReference type="EMBL" id="MDX6848273.1"/>
    </source>
</evidence>
<dbReference type="PROSITE" id="PS51468">
    <property type="entry name" value="VIT"/>
    <property type="match status" value="1"/>
</dbReference>
<evidence type="ECO:0000256" key="2">
    <source>
        <dbReference type="SAM" id="SignalP"/>
    </source>
</evidence>
<reference evidence="5 6" key="1">
    <citation type="submission" date="2023-11" db="EMBL/GenBank/DDBJ databases">
        <title>Gilvimarinus fulvus sp. nov., isolated from the surface of Kelp.</title>
        <authorList>
            <person name="Sun Y.Y."/>
            <person name="Gong Y."/>
            <person name="Du Z.J."/>
        </authorList>
    </citation>
    <scope>NUCLEOTIDE SEQUENCE [LARGE SCALE GENOMIC DNA]</scope>
    <source>
        <strain evidence="5 6">SDUM040013</strain>
    </source>
</reference>
<keyword evidence="1" id="KW-0812">Transmembrane</keyword>
<keyword evidence="6" id="KW-1185">Reference proteome</keyword>
<organism evidence="5 6">
    <name type="scientific">Gilvimarinus gilvus</name>
    <dbReference type="NCBI Taxonomy" id="3058038"/>
    <lineage>
        <taxon>Bacteria</taxon>
        <taxon>Pseudomonadati</taxon>
        <taxon>Pseudomonadota</taxon>
        <taxon>Gammaproteobacteria</taxon>
        <taxon>Cellvibrionales</taxon>
        <taxon>Cellvibrionaceae</taxon>
        <taxon>Gilvimarinus</taxon>
    </lineage>
</organism>
<dbReference type="EMBL" id="JAXAFO010000003">
    <property type="protein sequence ID" value="MDX6848273.1"/>
    <property type="molecule type" value="Genomic_DNA"/>
</dbReference>
<dbReference type="PANTHER" id="PTHR45737:SF6">
    <property type="entry name" value="VON WILLEBRAND FACTOR A DOMAIN-CONTAINING PROTEIN 5A"/>
    <property type="match status" value="1"/>
</dbReference>
<dbReference type="Proteomes" id="UP001273505">
    <property type="component" value="Unassembled WGS sequence"/>
</dbReference>
<feature type="transmembrane region" description="Helical" evidence="1">
    <location>
        <begin position="663"/>
        <end position="680"/>
    </location>
</feature>
<dbReference type="InterPro" id="IPR002035">
    <property type="entry name" value="VWF_A"/>
</dbReference>
<feature type="signal peptide" evidence="2">
    <location>
        <begin position="1"/>
        <end position="26"/>
    </location>
</feature>
<accession>A0ABU4RX94</accession>
<feature type="chain" id="PRO_5047101672" evidence="2">
    <location>
        <begin position="27"/>
        <end position="688"/>
    </location>
</feature>
<evidence type="ECO:0000313" key="6">
    <source>
        <dbReference type="Proteomes" id="UP001273505"/>
    </source>
</evidence>
<dbReference type="RefSeq" id="WP_302722985.1">
    <property type="nucleotide sequence ID" value="NZ_JAULRU010000577.1"/>
</dbReference>
<dbReference type="Pfam" id="PF13768">
    <property type="entry name" value="VWA_3"/>
    <property type="match status" value="1"/>
</dbReference>
<sequence>MVINRGGYRALAYRLLFMLLAHSALGEESPGAGKLVFSNGDAAAHVASDVTMRVQGMHAEVVVEQEFHNTSQRWLNATYVYPLAEDSVVYRLTMQIGQRVIEGEIKEKEEARKIYQQAKAAGKKATLLEQQRPNLFRQQIANIGPGESIKIAIRYNQQVLYDSGEFRLRLPMTLTPRYIPGVTRKELVPEARLSSGSAGWALATDQVWDAATITPPQKHATAGQLLNPVTLDLQLNAGMELASVTSSTHKLDISVPEQGAAGERSIRFAQGQVSMDRDFELTWLPVASSAPIAAQFMDQWRGDRYAQIMLMPPREITPTQALPRELLLVLDTSGSMAGQSIEQARASAQLALEQLGPQDRFNVIFFDSHTRSVFPTAVSALPENIAKAASAVSAMRAQGGTEMHDALSRAFAHEAGEQHLQQIVFVTDGSVGNEAALLKLIHRRLAGARLFTVAIGSAPNRYFMRRAAEFGRGTFTEIANAGQVQERMRSLLSKLRKPVVANIEIDWPQPVEVFPRKVPDLYWGEPLLMTVKLAPWPSRSDQRIVIRGESSGAAWVRELVLPEPAQSPGDVDVPILARRFGREQVAFLEDEAIRLDARDQARAKILPVALEYQLMSRFTSLVAVDKTPTKPDSIPSAEHALVNAMPAGSTMQAVGYPQTATNLYWHFLLGCLAALGLWLLNRKEVTCA</sequence>
<dbReference type="NCBIfam" id="TIGR03788">
    <property type="entry name" value="marine_srt_targ"/>
    <property type="match status" value="1"/>
</dbReference>
<comment type="caution">
    <text evidence="5">The sequence shown here is derived from an EMBL/GenBank/DDBJ whole genome shotgun (WGS) entry which is preliminary data.</text>
</comment>
<dbReference type="SUPFAM" id="SSF53300">
    <property type="entry name" value="vWA-like"/>
    <property type="match status" value="1"/>
</dbReference>